<dbReference type="InterPro" id="IPR011234">
    <property type="entry name" value="Fumarylacetoacetase-like_C"/>
</dbReference>
<evidence type="ECO:0000256" key="1">
    <source>
        <dbReference type="ARBA" id="ARBA00010211"/>
    </source>
</evidence>
<keyword evidence="5" id="KW-1185">Reference proteome</keyword>
<protein>
    <submittedName>
        <fullName evidence="4">5-carboxymethyl-2-hydroxymuconate Delta-isomerase</fullName>
        <ecNumber evidence="4">5.3.3.10</ecNumber>
    </submittedName>
</protein>
<dbReference type="PANTHER" id="PTHR42796:SF4">
    <property type="entry name" value="FUMARYLACETOACETATE HYDROLASE DOMAIN-CONTAINING PROTEIN 2A"/>
    <property type="match status" value="1"/>
</dbReference>
<accession>Q313F7</accession>
<dbReference type="GO" id="GO:0019752">
    <property type="term" value="P:carboxylic acid metabolic process"/>
    <property type="evidence" value="ECO:0007669"/>
    <property type="project" value="UniProtKB-ARBA"/>
</dbReference>
<keyword evidence="2" id="KW-0479">Metal-binding</keyword>
<dbReference type="InterPro" id="IPR051121">
    <property type="entry name" value="FAH"/>
</dbReference>
<name>Q313F7_OLEA2</name>
<dbReference type="AlphaFoldDB" id="Q313F7"/>
<evidence type="ECO:0000256" key="2">
    <source>
        <dbReference type="ARBA" id="ARBA00022723"/>
    </source>
</evidence>
<organism evidence="4 5">
    <name type="scientific">Oleidesulfovibrio alaskensis (strain ATCC BAA-1058 / DSM 17464 / G20)</name>
    <name type="common">Desulfovibrio alaskensis</name>
    <dbReference type="NCBI Taxonomy" id="207559"/>
    <lineage>
        <taxon>Bacteria</taxon>
        <taxon>Pseudomonadati</taxon>
        <taxon>Thermodesulfobacteriota</taxon>
        <taxon>Desulfovibrionia</taxon>
        <taxon>Desulfovibrionales</taxon>
        <taxon>Desulfovibrionaceae</taxon>
        <taxon>Oleidesulfovibrio</taxon>
    </lineage>
</organism>
<comment type="similarity">
    <text evidence="1">Belongs to the FAH family.</text>
</comment>
<dbReference type="EC" id="5.3.3.10" evidence="4"/>
<reference evidence="4 5" key="1">
    <citation type="journal article" date="2011" name="J. Bacteriol.">
        <title>Complete genome sequence and updated annotation of Desulfovibrio alaskensis G20.</title>
        <authorList>
            <person name="Hauser L.J."/>
            <person name="Land M.L."/>
            <person name="Brown S.D."/>
            <person name="Larimer F."/>
            <person name="Keller K.L."/>
            <person name="Rapp-Giles B.J."/>
            <person name="Price M.N."/>
            <person name="Lin M."/>
            <person name="Bruce D.C."/>
            <person name="Detter J.C."/>
            <person name="Tapia R."/>
            <person name="Han C.S."/>
            <person name="Goodwin L.A."/>
            <person name="Cheng J.F."/>
            <person name="Pitluck S."/>
            <person name="Copeland A."/>
            <person name="Lucas S."/>
            <person name="Nolan M."/>
            <person name="Lapidus A.L."/>
            <person name="Palumbo A.V."/>
            <person name="Wall J.D."/>
        </authorList>
    </citation>
    <scope>NUCLEOTIDE SEQUENCE [LARGE SCALE GENOMIC DNA]</scope>
    <source>
        <strain evidence="5">ATCC BAA 1058 / DSM 17464 / G20</strain>
    </source>
</reference>
<dbReference type="Pfam" id="PF01557">
    <property type="entry name" value="FAA_hydrolase"/>
    <property type="match status" value="1"/>
</dbReference>
<dbReference type="eggNOG" id="COG0179">
    <property type="taxonomic scope" value="Bacteria"/>
</dbReference>
<evidence type="ECO:0000313" key="4">
    <source>
        <dbReference type="EMBL" id="ABB37939.1"/>
    </source>
</evidence>
<dbReference type="HOGENOM" id="CLU_028458_4_2_7"/>
<gene>
    <name evidence="4" type="ordered locus">Dde_1138</name>
</gene>
<dbReference type="GO" id="GO:0008704">
    <property type="term" value="F:5-carboxymethyl-2-hydroxymuconate delta-isomerase activity"/>
    <property type="evidence" value="ECO:0007669"/>
    <property type="project" value="UniProtKB-EC"/>
</dbReference>
<sequence>MRVLRVRYNGHSFYGRLDGNHVHCLNPQLGLNDPIALEDIAVLPVVTPSKIVCVGMNFRDHAEEIGFPVPEEPVFFLKPSSAVIGSGQPVVLPAESGRVEHEAELGVVIGRAARNITPEDVPAHVFGYTCANDVTARDLQSRDGLFGRCKGFDTFAPVGPWIETEVPDLSSLGIRAMVNGELRQQGSTADMLFSPHEIVAAVSRVMTLLPGDLILTGTPAGVGPLEDGDEVRVEIDGVGLLINPVLREPSGSGQEGPESEPPVQ</sequence>
<dbReference type="FunFam" id="3.90.850.10:FF:000002">
    <property type="entry name" value="2-hydroxyhepta-2,4-diene-1,7-dioate isomerase"/>
    <property type="match status" value="1"/>
</dbReference>
<dbReference type="KEGG" id="dde:Dde_1138"/>
<dbReference type="RefSeq" id="WP_011367164.1">
    <property type="nucleotide sequence ID" value="NC_007519.1"/>
</dbReference>
<dbReference type="SUPFAM" id="SSF56529">
    <property type="entry name" value="FAH"/>
    <property type="match status" value="1"/>
</dbReference>
<dbReference type="STRING" id="207559.Dde_1138"/>
<dbReference type="GO" id="GO:0046872">
    <property type="term" value="F:metal ion binding"/>
    <property type="evidence" value="ECO:0007669"/>
    <property type="project" value="UniProtKB-KW"/>
</dbReference>
<dbReference type="EMBL" id="CP000112">
    <property type="protein sequence ID" value="ABB37939.1"/>
    <property type="molecule type" value="Genomic_DNA"/>
</dbReference>
<proteinExistence type="inferred from homology"/>
<dbReference type="PANTHER" id="PTHR42796">
    <property type="entry name" value="FUMARYLACETOACETATE HYDROLASE DOMAIN-CONTAINING PROTEIN 2A-RELATED"/>
    <property type="match status" value="1"/>
</dbReference>
<evidence type="ECO:0000313" key="5">
    <source>
        <dbReference type="Proteomes" id="UP000002710"/>
    </source>
</evidence>
<dbReference type="Proteomes" id="UP000002710">
    <property type="component" value="Chromosome"/>
</dbReference>
<feature type="domain" description="Fumarylacetoacetase-like C-terminal" evidence="3">
    <location>
        <begin position="50"/>
        <end position="245"/>
    </location>
</feature>
<keyword evidence="4" id="KW-0413">Isomerase</keyword>
<evidence type="ECO:0000259" key="3">
    <source>
        <dbReference type="Pfam" id="PF01557"/>
    </source>
</evidence>
<dbReference type="Gene3D" id="3.90.850.10">
    <property type="entry name" value="Fumarylacetoacetase-like, C-terminal domain"/>
    <property type="match status" value="1"/>
</dbReference>
<dbReference type="InterPro" id="IPR036663">
    <property type="entry name" value="Fumarylacetoacetase_C_sf"/>
</dbReference>